<keyword evidence="6" id="KW-0808">Transferase</keyword>
<dbReference type="GO" id="GO:0009650">
    <property type="term" value="P:UV protection"/>
    <property type="evidence" value="ECO:0007669"/>
    <property type="project" value="EnsemblPlants"/>
</dbReference>
<comment type="catalytic activity">
    <reaction evidence="14">
        <text>DNA(n) + a 2'-deoxyribonucleoside 5'-triphosphate = DNA(n+1) + diphosphate</text>
        <dbReference type="Rhea" id="RHEA:22508"/>
        <dbReference type="Rhea" id="RHEA-COMP:17339"/>
        <dbReference type="Rhea" id="RHEA-COMP:17340"/>
        <dbReference type="ChEBI" id="CHEBI:33019"/>
        <dbReference type="ChEBI" id="CHEBI:61560"/>
        <dbReference type="ChEBI" id="CHEBI:173112"/>
        <dbReference type="EC" id="2.7.7.7"/>
    </reaction>
</comment>
<dbReference type="Gene3D" id="3.30.1490.100">
    <property type="entry name" value="DNA polymerase, Y-family, little finger domain"/>
    <property type="match status" value="1"/>
</dbReference>
<keyword evidence="8" id="KW-0479">Metal-binding</keyword>
<evidence type="ECO:0000256" key="4">
    <source>
        <dbReference type="ARBA" id="ARBA00010945"/>
    </source>
</evidence>
<evidence type="ECO:0000313" key="18">
    <source>
        <dbReference type="Proteomes" id="UP000017836"/>
    </source>
</evidence>
<evidence type="ECO:0000259" key="16">
    <source>
        <dbReference type="PROSITE" id="PS50173"/>
    </source>
</evidence>
<gene>
    <name evidence="17" type="ORF">AMTR_s00032p00210310</name>
</gene>
<dbReference type="Pfam" id="PF21704">
    <property type="entry name" value="POLH-Rev1_HhH"/>
    <property type="match status" value="1"/>
</dbReference>
<feature type="domain" description="UmuC" evidence="16">
    <location>
        <begin position="14"/>
        <end position="253"/>
    </location>
</feature>
<comment type="similarity">
    <text evidence="4">Belongs to the DNA polymerase type-Y family.</text>
</comment>
<evidence type="ECO:0000256" key="15">
    <source>
        <dbReference type="SAM" id="MobiDB-lite"/>
    </source>
</evidence>
<dbReference type="InterPro" id="IPR043502">
    <property type="entry name" value="DNA/RNA_pol_sf"/>
</dbReference>
<dbReference type="SUPFAM" id="SSF56672">
    <property type="entry name" value="DNA/RNA polymerases"/>
    <property type="match status" value="1"/>
</dbReference>
<dbReference type="PROSITE" id="PS50173">
    <property type="entry name" value="UMUC"/>
    <property type="match status" value="1"/>
</dbReference>
<evidence type="ECO:0000256" key="11">
    <source>
        <dbReference type="ARBA" id="ARBA00023204"/>
    </source>
</evidence>
<dbReference type="GO" id="GO:0009314">
    <property type="term" value="P:response to radiation"/>
    <property type="evidence" value="ECO:0000318"/>
    <property type="project" value="GO_Central"/>
</dbReference>
<evidence type="ECO:0000313" key="17">
    <source>
        <dbReference type="EMBL" id="ERN14955.1"/>
    </source>
</evidence>
<reference evidence="18" key="1">
    <citation type="journal article" date="2013" name="Science">
        <title>The Amborella genome and the evolution of flowering plants.</title>
        <authorList>
            <consortium name="Amborella Genome Project"/>
        </authorList>
    </citation>
    <scope>NUCLEOTIDE SEQUENCE [LARGE SCALE GENOMIC DNA]</scope>
</reference>
<evidence type="ECO:0000256" key="8">
    <source>
        <dbReference type="ARBA" id="ARBA00022723"/>
    </source>
</evidence>
<dbReference type="GO" id="GO:0003887">
    <property type="term" value="F:DNA-directed DNA polymerase activity"/>
    <property type="evidence" value="ECO:0000318"/>
    <property type="project" value="GO_Central"/>
</dbReference>
<dbReference type="InterPro" id="IPR036775">
    <property type="entry name" value="DNA_pol_Y-fam_lit_finger_sf"/>
</dbReference>
<dbReference type="OrthoDB" id="5723at2759"/>
<dbReference type="AlphaFoldDB" id="U5CYA4"/>
<dbReference type="Gene3D" id="3.40.1170.60">
    <property type="match status" value="1"/>
</dbReference>
<keyword evidence="10" id="KW-0460">Magnesium</keyword>
<comment type="cofactor">
    <cofactor evidence="1">
        <name>Mn(2+)</name>
        <dbReference type="ChEBI" id="CHEBI:29035"/>
    </cofactor>
</comment>
<organism evidence="17 18">
    <name type="scientific">Amborella trichopoda</name>
    <dbReference type="NCBI Taxonomy" id="13333"/>
    <lineage>
        <taxon>Eukaryota</taxon>
        <taxon>Viridiplantae</taxon>
        <taxon>Streptophyta</taxon>
        <taxon>Embryophyta</taxon>
        <taxon>Tracheophyta</taxon>
        <taxon>Spermatophyta</taxon>
        <taxon>Magnoliopsida</taxon>
        <taxon>Amborellales</taxon>
        <taxon>Amborellaceae</taxon>
        <taxon>Amborella</taxon>
    </lineage>
</organism>
<dbReference type="Gene3D" id="3.30.70.270">
    <property type="match status" value="1"/>
</dbReference>
<dbReference type="GO" id="GO:0046872">
    <property type="term" value="F:metal ion binding"/>
    <property type="evidence" value="ECO:0007669"/>
    <property type="project" value="UniProtKB-KW"/>
</dbReference>
<dbReference type="GO" id="GO:0005634">
    <property type="term" value="C:nucleus"/>
    <property type="evidence" value="ECO:0000318"/>
    <property type="project" value="GO_Central"/>
</dbReference>
<dbReference type="KEGG" id="atr:18443234"/>
<dbReference type="PANTHER" id="PTHR45873:SF1">
    <property type="entry name" value="DNA POLYMERASE ETA"/>
    <property type="match status" value="1"/>
</dbReference>
<dbReference type="Pfam" id="PF11799">
    <property type="entry name" value="IMS_C"/>
    <property type="match status" value="1"/>
</dbReference>
<sequence>MPVAHPEPQDARVIAHIDMDCFYVQVEQRKQPELRGKPAAVIQYNSWKGGALIAVGYEARAFGVKRSMRGDEAKKVCPDIQLIQVPVARDKSDLTLYRDAGSEVVAVLARKGRCERASIDEVYLDITDVATSMLLENPPEVLESVDEEVLKSHILGVNKDDRDQKQMVKEWLCRNDADNHDKLLACGAIIVAKLRKEVLTVTEFTCSAGIAHNKMLAKLASGMHKPAQQTVVPSASINELLASLPVKKMKQLGGKLGASLESDLGVHNVGDLLQFSEEKLQNHYGVNTGTWLWNVARGMSGEEVKGRILPKSQGCGKTFPGPRALRTIESVEHWLGALCEELSDRVESDLKQNKRVAQTLTLHARAYKVDDSESQKKFPSKSCPLRYGSAKLHEDARKLFESALREYMGIYGTDKQAVAGGNNWRIIGLSVAATNILATPQGVTSITKFFSTSNPPSSSSLECDRNIQESISFSTPSGCEAATLDMDHTLDMDQELGQPSSSNEETIHLGDKDTGGLHQPSSSGGWVYKYDEIDSSVLKELPLEIQEEVRRNLQPQKRAKKAGTGSGIARYFTPIKK</sequence>
<dbReference type="Gramene" id="ERN14955">
    <property type="protein sequence ID" value="ERN14955"/>
    <property type="gene ID" value="AMTR_s00032p00210310"/>
</dbReference>
<dbReference type="Gene3D" id="1.10.150.20">
    <property type="entry name" value="5' to 3' exonuclease, C-terminal subdomain"/>
    <property type="match status" value="1"/>
</dbReference>
<keyword evidence="18" id="KW-1185">Reference proteome</keyword>
<evidence type="ECO:0000256" key="6">
    <source>
        <dbReference type="ARBA" id="ARBA00022679"/>
    </source>
</evidence>
<dbReference type="GO" id="GO:0035861">
    <property type="term" value="C:site of double-strand break"/>
    <property type="evidence" value="ECO:0000318"/>
    <property type="project" value="GO_Central"/>
</dbReference>
<dbReference type="Pfam" id="PF00817">
    <property type="entry name" value="IMS"/>
    <property type="match status" value="1"/>
</dbReference>
<evidence type="ECO:0000256" key="12">
    <source>
        <dbReference type="ARBA" id="ARBA00023242"/>
    </source>
</evidence>
<evidence type="ECO:0000256" key="1">
    <source>
        <dbReference type="ARBA" id="ARBA00001936"/>
    </source>
</evidence>
<keyword evidence="9" id="KW-0227">DNA damage</keyword>
<dbReference type="InterPro" id="IPR001126">
    <property type="entry name" value="UmuC"/>
</dbReference>
<dbReference type="GO" id="GO:0005657">
    <property type="term" value="C:replication fork"/>
    <property type="evidence" value="ECO:0000318"/>
    <property type="project" value="GO_Central"/>
</dbReference>
<protein>
    <recommendedName>
        <fullName evidence="13">DNA polymerase eta</fullName>
        <ecNumber evidence="5">2.7.7.7</ecNumber>
    </recommendedName>
</protein>
<proteinExistence type="inferred from homology"/>
<keyword evidence="7" id="KW-0548">Nucleotidyltransferase</keyword>
<dbReference type="GO" id="GO:0006281">
    <property type="term" value="P:DNA repair"/>
    <property type="evidence" value="ECO:0007669"/>
    <property type="project" value="UniProtKB-KW"/>
</dbReference>
<dbReference type="FunFam" id="3.30.70.270:FF:000029">
    <property type="entry name" value="DNA polymerase eta"/>
    <property type="match status" value="1"/>
</dbReference>
<dbReference type="InterPro" id="IPR017961">
    <property type="entry name" value="DNA_pol_Y-fam_little_finger"/>
</dbReference>
<dbReference type="GO" id="GO:0003684">
    <property type="term" value="F:damaged DNA binding"/>
    <property type="evidence" value="ECO:0007669"/>
    <property type="project" value="InterPro"/>
</dbReference>
<feature type="compositionally biased region" description="Basic and acidic residues" evidence="15">
    <location>
        <begin position="505"/>
        <end position="515"/>
    </location>
</feature>
<dbReference type="Proteomes" id="UP000017836">
    <property type="component" value="Unassembled WGS sequence"/>
</dbReference>
<evidence type="ECO:0000256" key="10">
    <source>
        <dbReference type="ARBA" id="ARBA00022842"/>
    </source>
</evidence>
<dbReference type="FunFam" id="3.30.1490.100:FF:000006">
    <property type="entry name" value="DNA polymerase eta"/>
    <property type="match status" value="1"/>
</dbReference>
<evidence type="ECO:0000256" key="5">
    <source>
        <dbReference type="ARBA" id="ARBA00012417"/>
    </source>
</evidence>
<dbReference type="PANTHER" id="PTHR45873">
    <property type="entry name" value="DNA POLYMERASE ETA"/>
    <property type="match status" value="1"/>
</dbReference>
<dbReference type="InterPro" id="IPR043128">
    <property type="entry name" value="Rev_trsase/Diguanyl_cyclase"/>
</dbReference>
<dbReference type="GO" id="GO:0042276">
    <property type="term" value="P:error-prone translesion synthesis"/>
    <property type="evidence" value="ECO:0000318"/>
    <property type="project" value="GO_Central"/>
</dbReference>
<keyword evidence="12" id="KW-0539">Nucleus</keyword>
<dbReference type="PIRSF" id="PIRSF036603">
    <property type="entry name" value="DPol_eta"/>
    <property type="match status" value="1"/>
</dbReference>
<dbReference type="SUPFAM" id="SSF100879">
    <property type="entry name" value="Lesion bypass DNA polymerase (Y-family), little finger domain"/>
    <property type="match status" value="1"/>
</dbReference>
<evidence type="ECO:0000256" key="2">
    <source>
        <dbReference type="ARBA" id="ARBA00001946"/>
    </source>
</evidence>
<feature type="region of interest" description="Disordered" evidence="15">
    <location>
        <begin position="493"/>
        <end position="521"/>
    </location>
</feature>
<keyword evidence="11" id="KW-0234">DNA repair</keyword>
<evidence type="ECO:0000256" key="9">
    <source>
        <dbReference type="ARBA" id="ARBA00022763"/>
    </source>
</evidence>
<accession>U5CYA4</accession>
<dbReference type="InterPro" id="IPR052230">
    <property type="entry name" value="DNA_polymerase_eta"/>
</dbReference>
<dbReference type="FunFam" id="1.10.150.20:FF:000014">
    <property type="entry name" value="Polymerase (DNA directed), eta"/>
    <property type="match status" value="1"/>
</dbReference>
<comment type="cofactor">
    <cofactor evidence="2">
        <name>Mg(2+)</name>
        <dbReference type="ChEBI" id="CHEBI:18420"/>
    </cofactor>
</comment>
<dbReference type="OMA" id="YARACKK"/>
<evidence type="ECO:0000256" key="3">
    <source>
        <dbReference type="ARBA" id="ARBA00004123"/>
    </source>
</evidence>
<dbReference type="HOGENOM" id="CLU_012348_7_2_1"/>
<dbReference type="GO" id="GO:0010224">
    <property type="term" value="P:response to UV-B"/>
    <property type="evidence" value="ECO:0007669"/>
    <property type="project" value="EnsemblPlants"/>
</dbReference>
<evidence type="ECO:0000256" key="13">
    <source>
        <dbReference type="ARBA" id="ARBA00044975"/>
    </source>
</evidence>
<evidence type="ECO:0000256" key="7">
    <source>
        <dbReference type="ARBA" id="ARBA00022695"/>
    </source>
</evidence>
<evidence type="ECO:0000256" key="14">
    <source>
        <dbReference type="ARBA" id="ARBA00049244"/>
    </source>
</evidence>
<name>U5CYA4_AMBTC</name>
<dbReference type="EMBL" id="KI392518">
    <property type="protein sequence ID" value="ERN14955.1"/>
    <property type="molecule type" value="Genomic_DNA"/>
</dbReference>
<dbReference type="STRING" id="13333.U5CYA4"/>
<dbReference type="eggNOG" id="KOG2095">
    <property type="taxonomic scope" value="Eukaryota"/>
</dbReference>
<dbReference type="EC" id="2.7.7.7" evidence="5"/>
<comment type="subcellular location">
    <subcellularLocation>
        <location evidence="3">Nucleus</location>
    </subcellularLocation>
</comment>
<dbReference type="FunFam" id="3.40.1170.60:FF:000003">
    <property type="entry name" value="DNA polymerase eta"/>
    <property type="match status" value="1"/>
</dbReference>